<dbReference type="EMBL" id="CP002467">
    <property type="protein sequence ID" value="ADV81032.1"/>
    <property type="molecule type" value="Genomic_DNA"/>
</dbReference>
<reference evidence="1 2" key="1">
    <citation type="journal article" date="2012" name="Stand. Genomic Sci.">
        <title>Complete genome sequence of Terriglobus saanensis type strain SP1PR4(T), an Acidobacteria from tundra soil.</title>
        <authorList>
            <person name="Rawat S.R."/>
            <person name="Mannisto M.K."/>
            <person name="Starovoytov V."/>
            <person name="Goodwin L."/>
            <person name="Nolan M."/>
            <person name="Hauser L."/>
            <person name="Land M."/>
            <person name="Davenport K.W."/>
            <person name="Woyke T."/>
            <person name="Haggblom M.M."/>
        </authorList>
    </citation>
    <scope>NUCLEOTIDE SEQUENCE</scope>
    <source>
        <strain evidence="2">ATCC BAA-1853 / DSM 23119 / SP1PR4</strain>
    </source>
</reference>
<protein>
    <submittedName>
        <fullName evidence="1">Uncharacterized protein</fullName>
    </submittedName>
</protein>
<keyword evidence="2" id="KW-1185">Reference proteome</keyword>
<organism evidence="1 2">
    <name type="scientific">Terriglobus saanensis (strain ATCC BAA-1853 / DSM 23119 / SP1PR4)</name>
    <dbReference type="NCBI Taxonomy" id="401053"/>
    <lineage>
        <taxon>Bacteria</taxon>
        <taxon>Pseudomonadati</taxon>
        <taxon>Acidobacteriota</taxon>
        <taxon>Terriglobia</taxon>
        <taxon>Terriglobales</taxon>
        <taxon>Acidobacteriaceae</taxon>
        <taxon>Terriglobus</taxon>
    </lineage>
</organism>
<dbReference type="STRING" id="401053.AciPR4_0194"/>
<sequence length="55" mass="5921">MQSSNEIIQNIEQAKGAQKALRTWNKPQAKIAEVAQVTLASNTTFNLSDLGTCAS</sequence>
<dbReference type="KEGG" id="tsa:AciPR4_0194"/>
<evidence type="ECO:0000313" key="2">
    <source>
        <dbReference type="Proteomes" id="UP000006844"/>
    </source>
</evidence>
<dbReference type="HOGENOM" id="CLU_3030917_0_0_0"/>
<accession>E8UZV5</accession>
<dbReference type="AlphaFoldDB" id="E8UZV5"/>
<evidence type="ECO:0000313" key="1">
    <source>
        <dbReference type="EMBL" id="ADV81032.1"/>
    </source>
</evidence>
<dbReference type="RefSeq" id="WP_013566765.1">
    <property type="nucleotide sequence ID" value="NC_014963.1"/>
</dbReference>
<dbReference type="Proteomes" id="UP000006844">
    <property type="component" value="Chromosome"/>
</dbReference>
<name>E8UZV5_TERSS</name>
<gene>
    <name evidence="1" type="ordered locus">AciPR4_0194</name>
</gene>
<proteinExistence type="predicted"/>